<evidence type="ECO:0000313" key="2">
    <source>
        <dbReference type="Proteomes" id="UP000326476"/>
    </source>
</evidence>
<dbReference type="AlphaFoldDB" id="A0A5N1BS38"/>
<comment type="caution">
    <text evidence="1">The sequence shown here is derived from an EMBL/GenBank/DDBJ whole genome shotgun (WGS) entry which is preliminary data.</text>
</comment>
<evidence type="ECO:0008006" key="3">
    <source>
        <dbReference type="Google" id="ProtNLM"/>
    </source>
</evidence>
<reference evidence="2" key="1">
    <citation type="submission" date="2019-09" db="EMBL/GenBank/DDBJ databases">
        <title>Draft genome sequence assemblies of isolates from the urinary tract.</title>
        <authorList>
            <person name="Mores C.R."/>
            <person name="Putonti C."/>
            <person name="Wolfe A.J."/>
        </authorList>
    </citation>
    <scope>NUCLEOTIDE SEQUENCE [LARGE SCALE GENOMIC DNA]</scope>
    <source>
        <strain evidence="2">UMB8614</strain>
    </source>
</reference>
<dbReference type="InterPro" id="IPR009057">
    <property type="entry name" value="Homeodomain-like_sf"/>
</dbReference>
<protein>
    <recommendedName>
        <fullName evidence="3">TetR/AcrR family transcriptional regulator</fullName>
    </recommendedName>
</protein>
<accession>A0A5N1BS38</accession>
<sequence>MNTRLYIFSRFEDYLDDNCRDATVKSFCEFSNISRTTFYRFFQNIDDLVISFYQYHADNILIHSKNKTYYEIMYLHGGLLLKDKYRSMILNYYKHNPNEFLRYVSDNFFSLSKKYYYNHHDEKLTDTQLFALKVYVKGAAYIILEILLDDLDYQLEDFNIKLDAVKPDFLNVD</sequence>
<gene>
    <name evidence="1" type="ORF">F6I34_04745</name>
</gene>
<dbReference type="SUPFAM" id="SSF46689">
    <property type="entry name" value="Homeodomain-like"/>
    <property type="match status" value="1"/>
</dbReference>
<dbReference type="EMBL" id="VYVN01000009">
    <property type="protein sequence ID" value="KAA9240363.1"/>
    <property type="molecule type" value="Genomic_DNA"/>
</dbReference>
<dbReference type="RefSeq" id="WP_111822176.1">
    <property type="nucleotide sequence ID" value="NZ_QMGY01000003.1"/>
</dbReference>
<organism evidence="1 2">
    <name type="scientific">Aerococcus tenax</name>
    <dbReference type="NCBI Taxonomy" id="3078812"/>
    <lineage>
        <taxon>Bacteria</taxon>
        <taxon>Bacillati</taxon>
        <taxon>Bacillota</taxon>
        <taxon>Bacilli</taxon>
        <taxon>Lactobacillales</taxon>
        <taxon>Aerococcaceae</taxon>
        <taxon>Aerococcus</taxon>
    </lineage>
</organism>
<name>A0A5N1BS38_9LACT</name>
<evidence type="ECO:0000313" key="1">
    <source>
        <dbReference type="EMBL" id="KAA9240363.1"/>
    </source>
</evidence>
<dbReference type="Proteomes" id="UP000326476">
    <property type="component" value="Unassembled WGS sequence"/>
</dbReference>
<keyword evidence="2" id="KW-1185">Reference proteome</keyword>
<proteinExistence type="predicted"/>
<dbReference type="Gene3D" id="1.10.357.10">
    <property type="entry name" value="Tetracycline Repressor, domain 2"/>
    <property type="match status" value="1"/>
</dbReference>